<accession>A0A563DFP5</accession>
<protein>
    <recommendedName>
        <fullName evidence="4">Nicotinic acid mononucleotide adenyltransferase</fullName>
    </recommendedName>
</protein>
<dbReference type="RefSeq" id="WP_146292129.1">
    <property type="nucleotide sequence ID" value="NZ_SELH01000016.1"/>
</dbReference>
<dbReference type="SUPFAM" id="SSF82185">
    <property type="entry name" value="Histone H3 K4-specific methyltransferase SET7/9 N-terminal domain"/>
    <property type="match status" value="1"/>
</dbReference>
<proteinExistence type="predicted"/>
<keyword evidence="3" id="KW-1185">Reference proteome</keyword>
<organism evidence="2 3">
    <name type="scientific">Apibacter muscae</name>
    <dbReference type="NCBI Taxonomy" id="2509004"/>
    <lineage>
        <taxon>Bacteria</taxon>
        <taxon>Pseudomonadati</taxon>
        <taxon>Bacteroidota</taxon>
        <taxon>Flavobacteriia</taxon>
        <taxon>Flavobacteriales</taxon>
        <taxon>Weeksellaceae</taxon>
        <taxon>Apibacter</taxon>
    </lineage>
</organism>
<sequence>MNRSFLFLLAISIFLFACSKKEESQAPIKIVFFTDSTFTVKKDSIEINSLNNSLHGFVKIYGYGGINSFEEGELKDGKHIGIWKKYFYGTTLSEYITFNQLGERDGVSLEFDSNGDTLSLLNFRKNHPIGKQKEFYKGKLTLQYFIDSNDHLINKFLALKSNGDTLYFVDLGKKGTGYLKKYDRYGVLNIEGYLKNGSFQDTIKEYFYDNFSNKYLYANVYFYKDDSTKVFIKKINMN</sequence>
<evidence type="ECO:0008006" key="4">
    <source>
        <dbReference type="Google" id="ProtNLM"/>
    </source>
</evidence>
<dbReference type="OrthoDB" id="9785122at2"/>
<evidence type="ECO:0000313" key="3">
    <source>
        <dbReference type="Proteomes" id="UP000319499"/>
    </source>
</evidence>
<keyword evidence="1" id="KW-0732">Signal</keyword>
<reference evidence="2 3" key="1">
    <citation type="submission" date="2019-02" db="EMBL/GenBank/DDBJ databases">
        <title>Apibacter muscae sp. nov.: a novel member of the house fly microbiota.</title>
        <authorList>
            <person name="Park R."/>
        </authorList>
    </citation>
    <scope>NUCLEOTIDE SEQUENCE [LARGE SCALE GENOMIC DNA]</scope>
    <source>
        <strain evidence="2 3">AL1</strain>
    </source>
</reference>
<dbReference type="AlphaFoldDB" id="A0A563DFP5"/>
<feature type="chain" id="PRO_5022009754" description="Nicotinic acid mononucleotide adenyltransferase" evidence="1">
    <location>
        <begin position="18"/>
        <end position="238"/>
    </location>
</feature>
<dbReference type="EMBL" id="SELH01000016">
    <property type="protein sequence ID" value="TWP29098.1"/>
    <property type="molecule type" value="Genomic_DNA"/>
</dbReference>
<dbReference type="PROSITE" id="PS51257">
    <property type="entry name" value="PROKAR_LIPOPROTEIN"/>
    <property type="match status" value="1"/>
</dbReference>
<name>A0A563DFP5_9FLAO</name>
<comment type="caution">
    <text evidence="2">The sequence shown here is derived from an EMBL/GenBank/DDBJ whole genome shotgun (WGS) entry which is preliminary data.</text>
</comment>
<gene>
    <name evidence="2" type="ORF">ETU09_04450</name>
</gene>
<dbReference type="Proteomes" id="UP000319499">
    <property type="component" value="Unassembled WGS sequence"/>
</dbReference>
<evidence type="ECO:0000256" key="1">
    <source>
        <dbReference type="SAM" id="SignalP"/>
    </source>
</evidence>
<feature type="signal peptide" evidence="1">
    <location>
        <begin position="1"/>
        <end position="17"/>
    </location>
</feature>
<evidence type="ECO:0000313" key="2">
    <source>
        <dbReference type="EMBL" id="TWP29098.1"/>
    </source>
</evidence>